<evidence type="ECO:0000256" key="2">
    <source>
        <dbReference type="ARBA" id="ARBA00004924"/>
    </source>
</evidence>
<dbReference type="CDD" id="cd05931">
    <property type="entry name" value="FAAL"/>
    <property type="match status" value="1"/>
</dbReference>
<evidence type="ECO:0000256" key="8">
    <source>
        <dbReference type="ARBA" id="ARBA00023098"/>
    </source>
</evidence>
<dbReference type="Gene3D" id="3.40.50.980">
    <property type="match status" value="2"/>
</dbReference>
<reference evidence="10" key="1">
    <citation type="journal article" date="2013" name="Proc. Natl. Acad. Sci. U.S.A.">
        <title>Mapping gene clusters within arrayed metagenomic libraries to expand the structural diversity of biomedically relevant natural products.</title>
        <authorList>
            <person name="Owen J.G."/>
            <person name="Reddy B.V."/>
            <person name="Ternei M.A."/>
            <person name="Charlop-Powers Z."/>
            <person name="Calle P.Y."/>
            <person name="Kim J.H."/>
            <person name="Brady S.F."/>
        </authorList>
    </citation>
    <scope>NUCLEOTIDE SEQUENCE</scope>
</reference>
<dbReference type="InterPro" id="IPR029479">
    <property type="entry name" value="Nitroreductase"/>
</dbReference>
<keyword evidence="5" id="KW-0597">Phosphoprotein</keyword>
<dbReference type="PANTHER" id="PTHR45527:SF10">
    <property type="entry name" value="PYOCHELIN SYNTHASE PCHF"/>
    <property type="match status" value="1"/>
</dbReference>
<dbReference type="CDD" id="cd19535">
    <property type="entry name" value="Cyc_NRPS"/>
    <property type="match status" value="1"/>
</dbReference>
<evidence type="ECO:0000256" key="1">
    <source>
        <dbReference type="ARBA" id="ARBA00001957"/>
    </source>
</evidence>
<dbReference type="GO" id="GO:0031177">
    <property type="term" value="F:phosphopantetheine binding"/>
    <property type="evidence" value="ECO:0007669"/>
    <property type="project" value="InterPro"/>
</dbReference>
<dbReference type="GO" id="GO:0071766">
    <property type="term" value="P:Actinobacterium-type cell wall biogenesis"/>
    <property type="evidence" value="ECO:0007669"/>
    <property type="project" value="UniProtKB-ARBA"/>
</dbReference>
<dbReference type="Pfam" id="PF00501">
    <property type="entry name" value="AMP-binding"/>
    <property type="match status" value="2"/>
</dbReference>
<dbReference type="CDD" id="cd02142">
    <property type="entry name" value="McbC_SagB-like_oxidoreductase"/>
    <property type="match status" value="1"/>
</dbReference>
<proteinExistence type="inferred from homology"/>
<keyword evidence="6 10" id="KW-0436">Ligase</keyword>
<evidence type="ECO:0000259" key="9">
    <source>
        <dbReference type="PROSITE" id="PS50075"/>
    </source>
</evidence>
<dbReference type="InterPro" id="IPR009081">
    <property type="entry name" value="PP-bd_ACP"/>
</dbReference>
<dbReference type="SUPFAM" id="SSF56801">
    <property type="entry name" value="Acetyl-CoA synthetase-like"/>
    <property type="match status" value="2"/>
</dbReference>
<dbReference type="Gene3D" id="3.40.50.12780">
    <property type="entry name" value="N-terminal domain of ligase-like"/>
    <property type="match status" value="1"/>
</dbReference>
<comment type="pathway">
    <text evidence="2">Siderophore biosynthesis.</text>
</comment>
<dbReference type="Gene3D" id="3.40.109.10">
    <property type="entry name" value="NADH Oxidase"/>
    <property type="match status" value="1"/>
</dbReference>
<dbReference type="Pfam" id="PF23024">
    <property type="entry name" value="AMP-dom_DIP2-like"/>
    <property type="match status" value="1"/>
</dbReference>
<keyword evidence="4" id="KW-0596">Phosphopantetheine</keyword>
<dbReference type="Gene3D" id="3.30.559.10">
    <property type="entry name" value="Chloramphenicol acetyltransferase-like domain"/>
    <property type="match status" value="1"/>
</dbReference>
<evidence type="ECO:0000256" key="6">
    <source>
        <dbReference type="ARBA" id="ARBA00022598"/>
    </source>
</evidence>
<dbReference type="EMBL" id="KF264546">
    <property type="protein sequence ID" value="AGS49488.1"/>
    <property type="molecule type" value="Genomic_DNA"/>
</dbReference>
<dbReference type="FunFam" id="3.30.559.30:FF:000006">
    <property type="entry name" value="Yersiniabactin polyketide/non-ribosomal peptide synthetase"/>
    <property type="match status" value="1"/>
</dbReference>
<dbReference type="InterPro" id="IPR036736">
    <property type="entry name" value="ACP-like_sf"/>
</dbReference>
<dbReference type="SMART" id="SM00823">
    <property type="entry name" value="PKS_PP"/>
    <property type="match status" value="2"/>
</dbReference>
<dbReference type="FunFam" id="2.30.38.10:FF:000001">
    <property type="entry name" value="Non-ribosomal peptide synthetase PvdI"/>
    <property type="match status" value="1"/>
</dbReference>
<dbReference type="PROSITE" id="PS00012">
    <property type="entry name" value="PHOSPHOPANTETHEINE"/>
    <property type="match status" value="2"/>
</dbReference>
<dbReference type="InterPro" id="IPR020845">
    <property type="entry name" value="AMP-binding_CS"/>
</dbReference>
<evidence type="ECO:0000256" key="3">
    <source>
        <dbReference type="ARBA" id="ARBA00006432"/>
    </source>
</evidence>
<dbReference type="GO" id="GO:0008610">
    <property type="term" value="P:lipid biosynthetic process"/>
    <property type="evidence" value="ECO:0007669"/>
    <property type="project" value="InterPro"/>
</dbReference>
<dbReference type="PANTHER" id="PTHR45527">
    <property type="entry name" value="NONRIBOSOMAL PEPTIDE SYNTHETASE"/>
    <property type="match status" value="1"/>
</dbReference>
<dbReference type="InterPro" id="IPR045851">
    <property type="entry name" value="AMP-bd_C_sf"/>
</dbReference>
<dbReference type="InterPro" id="IPR001242">
    <property type="entry name" value="Condensation_dom"/>
</dbReference>
<dbReference type="GO" id="GO:0044550">
    <property type="term" value="P:secondary metabolite biosynthetic process"/>
    <property type="evidence" value="ECO:0007669"/>
    <property type="project" value="TreeGrafter"/>
</dbReference>
<dbReference type="GO" id="GO:0016491">
    <property type="term" value="F:oxidoreductase activity"/>
    <property type="evidence" value="ECO:0007669"/>
    <property type="project" value="InterPro"/>
</dbReference>
<feature type="domain" description="Carrier" evidence="9">
    <location>
        <begin position="610"/>
        <end position="690"/>
    </location>
</feature>
<dbReference type="InterPro" id="IPR000873">
    <property type="entry name" value="AMP-dep_synth/lig_dom"/>
</dbReference>
<evidence type="ECO:0000256" key="5">
    <source>
        <dbReference type="ARBA" id="ARBA00022553"/>
    </source>
</evidence>
<dbReference type="InterPro" id="IPR025110">
    <property type="entry name" value="AMP-bd_C"/>
</dbReference>
<dbReference type="InterPro" id="IPR040097">
    <property type="entry name" value="FAAL/FAAC"/>
</dbReference>
<dbReference type="InterPro" id="IPR057737">
    <property type="entry name" value="Condensation_MtbB-like"/>
</dbReference>
<dbReference type="Gene3D" id="3.30.300.30">
    <property type="match status" value="3"/>
</dbReference>
<dbReference type="InterPro" id="IPR000415">
    <property type="entry name" value="Nitroreductase-like"/>
</dbReference>
<dbReference type="Pfam" id="PF00881">
    <property type="entry name" value="Nitroreductase"/>
    <property type="match status" value="1"/>
</dbReference>
<feature type="domain" description="Carrier" evidence="9">
    <location>
        <begin position="1926"/>
        <end position="2001"/>
    </location>
</feature>
<dbReference type="Gene3D" id="1.10.1200.10">
    <property type="entry name" value="ACP-like"/>
    <property type="match status" value="2"/>
</dbReference>
<dbReference type="GO" id="GO:0043041">
    <property type="term" value="P:amino acid activation for nonribosomal peptide biosynthetic process"/>
    <property type="evidence" value="ECO:0007669"/>
    <property type="project" value="TreeGrafter"/>
</dbReference>
<dbReference type="Gene3D" id="3.30.559.30">
    <property type="entry name" value="Nonribosomal peptide synthetase, condensation domain"/>
    <property type="match status" value="1"/>
</dbReference>
<dbReference type="GO" id="GO:0004467">
    <property type="term" value="F:long-chain fatty acid-CoA ligase activity"/>
    <property type="evidence" value="ECO:0007669"/>
    <property type="project" value="UniProtKB-EC"/>
</dbReference>
<dbReference type="InterPro" id="IPR020806">
    <property type="entry name" value="PKS_PP-bd"/>
</dbReference>
<dbReference type="SUPFAM" id="SSF47336">
    <property type="entry name" value="ACP-like"/>
    <property type="match status" value="2"/>
</dbReference>
<organism evidence="10">
    <name type="scientific">uncultured bacterium esnapd7</name>
    <dbReference type="NCBI Taxonomy" id="1366614"/>
    <lineage>
        <taxon>Bacteria</taxon>
        <taxon>environmental samples</taxon>
    </lineage>
</organism>
<dbReference type="GO" id="GO:0005737">
    <property type="term" value="C:cytoplasm"/>
    <property type="evidence" value="ECO:0007669"/>
    <property type="project" value="TreeGrafter"/>
</dbReference>
<evidence type="ECO:0000313" key="10">
    <source>
        <dbReference type="EMBL" id="AGS49488.1"/>
    </source>
</evidence>
<dbReference type="FunFam" id="3.40.50.12780:FF:000012">
    <property type="entry name" value="Non-ribosomal peptide synthetase"/>
    <property type="match status" value="1"/>
</dbReference>
<evidence type="ECO:0000256" key="4">
    <source>
        <dbReference type="ARBA" id="ARBA00022450"/>
    </source>
</evidence>
<dbReference type="FunFam" id="3.30.559.10:FF:000023">
    <property type="entry name" value="Non-ribosomal peptide synthetase"/>
    <property type="match status" value="1"/>
</dbReference>
<comment type="similarity">
    <text evidence="3">Belongs to the ATP-dependent AMP-binding enzyme family.</text>
</comment>
<dbReference type="InterPro" id="IPR010071">
    <property type="entry name" value="AA_adenyl_dom"/>
</dbReference>
<dbReference type="Pfam" id="PF00668">
    <property type="entry name" value="Condensation"/>
    <property type="match status" value="1"/>
</dbReference>
<dbReference type="SUPFAM" id="SSF55469">
    <property type="entry name" value="FMN-dependent nitroreductase-like"/>
    <property type="match status" value="1"/>
</dbReference>
<name>S5TM99_9BACT</name>
<dbReference type="EC" id="6.2.1.3" evidence="10"/>
<accession>S5TM99</accession>
<dbReference type="NCBIfam" id="TIGR01733">
    <property type="entry name" value="AA-adenyl-dom"/>
    <property type="match status" value="1"/>
</dbReference>
<dbReference type="PROSITE" id="PS00455">
    <property type="entry name" value="AMP_BINDING"/>
    <property type="match status" value="1"/>
</dbReference>
<dbReference type="PROSITE" id="PS50075">
    <property type="entry name" value="CARRIER"/>
    <property type="match status" value="2"/>
</dbReference>
<dbReference type="InterPro" id="IPR006162">
    <property type="entry name" value="Ppantetheine_attach_site"/>
</dbReference>
<dbReference type="SUPFAM" id="SSF52777">
    <property type="entry name" value="CoA-dependent acyltransferases"/>
    <property type="match status" value="2"/>
</dbReference>
<dbReference type="FunFam" id="3.40.50.12780:FF:000013">
    <property type="entry name" value="Long-chain-fatty-acid--AMP ligase FadD32"/>
    <property type="match status" value="1"/>
</dbReference>
<comment type="cofactor">
    <cofactor evidence="1">
        <name>pantetheine 4'-phosphate</name>
        <dbReference type="ChEBI" id="CHEBI:47942"/>
    </cofactor>
</comment>
<keyword evidence="8" id="KW-0443">Lipid metabolism</keyword>
<evidence type="ECO:0000256" key="7">
    <source>
        <dbReference type="ARBA" id="ARBA00022832"/>
    </source>
</evidence>
<protein>
    <submittedName>
        <fullName evidence="10">Long-chain-fatty-acid--CoA ligase</fullName>
        <ecNumber evidence="10">6.2.1.3</ecNumber>
    </submittedName>
</protein>
<dbReference type="Pfam" id="PF00550">
    <property type="entry name" value="PP-binding"/>
    <property type="match status" value="2"/>
</dbReference>
<sequence>MIDAATVHSGVLHSGTVVDLLRANADRDPDAIAFTHLAFPAGGAEHGRRESISRGTLDVRCRALASELAGHGLARHRVLVLVPPGLDFVAGLLGTLYAGAVAVACPPPSRDENDPRTERAAQIAADAEVSAVVSTRAVREHLGESRGRFGDVPWIDVDDVDEAASAHYAAVAIDRSDLALLQYTSGATGRPKGVMLSHGNLAHQLPQAAAIFQLPPGSNVVSWISPFHALGMIVHLMLSQYLGGEAVFMAPEDFAGNPVRWLRAISGTPGPVLSCAPNFAFDHCVDRVSEDERADLDLSGWRTTLNTAERIQPHSMTRFMETYAPHGFRAATMCPGFGMTEAMVLTGQRRGRPLLLDVDAAELERGNVVVLGEQAADRALRLVGVGQPGPHAELIVVDPQRRRRLGEHEVGEVWIRGPVVCQGYWKQPELTEETFGARLSDGEGPYLRSGDMAFVHDGELVLCGRIKEMIIIRGRNLYPQDIEATGELAHPALRGAPAAAFSVNGGAGEQLVIVQSVPDALDVALPELAGRIRAAVTAAHDVEVHDLVLVAPAQIPRTISGKVQRGQCQQRYLAGELEVLHGGRSPAPVQPAPAAGNAMLRGILAAVDPALRADVVSADLRRRLGVLLDVPATDVPVREPLVSLGIESIRAMELRTALERDSQVDLPLDTFLRSSIAELTELITGHDAAPAVESPGLVSADQEHRHDPFPLTGLQHAYLVGRYAGDQRGDVATHLYLEIEGRDLDLGRVEAALTALVGRHDMLRAVVTESGTQRVLPVLAATPIPFQVTDCSALSAEKAGAQAATIREALSHEIRPAGQWPMWTVQALVLPEAAIRLHISIDLLIADVASVRLFFDDWRRLYNGERLPPLPITFRDYVVSRQEDPANDAARDYWRDRLPDLPDGPRLPWRRHPVRPARWTRRKHRLAADSWSHIKKLAARHELTPTAVLLAAFATVLGRWSTTDRFLLNLPLFGRQRVHPDIDGLIGDFTSVVLLEADLRDRPGIAELADRLHRQLWRDLEHAAFDGVSVLRELAKARPATDVPFCPVVFASAREQGWDEQGQDSGLLGQNWLGETTWSISQTPQVLLDHQVYENSGALEFNWDAPAGALSPGVLDEMFDAYCQLLDGLVDEDAWSGPVKVRVDSSELVVAQANATDGLVPQGTLADGVMRWAAAEPDRVAVVSPDGETLRYGELGWWASGVAEVLAGPDVGAGDLIGVGMTKSADQVVAVLGIHLAGRAYLPVDVDLPERRRAEMVAAAGCSVVLVRAADAPRQWPDGVRVVTVEECRDRAGRLAESPAKPADVAYVIFTSGSTGVPKGVSITHQAALGTCAEICARFGIGAGDAVLGLSSLSFDLSVFDVFGVLGVGGRLVLPRHGSQRDPGHWLDLVAEHGVTVWNSVPAIAEMAVSHAGTGGRQGGALAGVRVAMWSGDWIPVDLPDRWRERAPGCRVISLGGATEAAIWSIYHEVGEVDPEWDSIPYGRPLANQRFHVLDDRMEQCPIWVAGELHIAGLGLAEGYWGDPVRTAERFITHPVTGERLYRTGDLGRWRSDGSIEFLGREDGQVKIGGFRIELGEIDTTLAQHPAVTSVVTTATGPRDHPHLTTFVVPEHAERPAGAPETDAEYGNLLGAVITDPGRRAAVTLAQPGRRTGLTGAAVDLPDLLDPERAALRWNLRRSHRRFAATEVPLSELSRLLECLRGVGGPERPVPKYRYGSAGSLYPVRTYVHVQPGRVSGLDGGSYYYDPLAHRLCSVRADAELPAATQLSMNRGAFSTAAFVVFLVGPMAEVEPMYGRRAADFCLIEAGSMSQLLAETATDGPLGLCQIGLLRDETPVRALLDLADDDRVLLGLLGGVSAPEHEVAADTPAGLADRVREFAATSLPAHVVPTRIRVIDELPLTAQGKVDRRRLEELAGEPGNGATVVGPASGTEARIAAVVAAVLGHDRLSVTDNLFQLGADSVQVVAIRQRLFAEFGHELPLARLFENASIRGLAAVLAAAPLP</sequence>
<dbReference type="InterPro" id="IPR023213">
    <property type="entry name" value="CAT-like_dom_sf"/>
</dbReference>
<keyword evidence="7" id="KW-0276">Fatty acid metabolism</keyword>
<dbReference type="InterPro" id="IPR042099">
    <property type="entry name" value="ANL_N_sf"/>
</dbReference>
<dbReference type="Gene3D" id="2.30.38.10">
    <property type="entry name" value="Luciferase, Domain 3"/>
    <property type="match status" value="1"/>
</dbReference>